<dbReference type="EMBL" id="JBHSTT010000037">
    <property type="protein sequence ID" value="MFC6389919.1"/>
    <property type="molecule type" value="Genomic_DNA"/>
</dbReference>
<dbReference type="RefSeq" id="WP_192284223.1">
    <property type="nucleotide sequence ID" value="NZ_JBHSTT010000037.1"/>
</dbReference>
<dbReference type="Proteomes" id="UP001596237">
    <property type="component" value="Unassembled WGS sequence"/>
</dbReference>
<evidence type="ECO:0000313" key="1">
    <source>
        <dbReference type="EMBL" id="MFC6389919.1"/>
    </source>
</evidence>
<keyword evidence="2" id="KW-1185">Reference proteome</keyword>
<reference evidence="2" key="1">
    <citation type="journal article" date="2019" name="Int. J. Syst. Evol. Microbiol.">
        <title>The Global Catalogue of Microorganisms (GCM) 10K type strain sequencing project: providing services to taxonomists for standard genome sequencing and annotation.</title>
        <authorList>
            <consortium name="The Broad Institute Genomics Platform"/>
            <consortium name="The Broad Institute Genome Sequencing Center for Infectious Disease"/>
            <person name="Wu L."/>
            <person name="Ma J."/>
        </authorList>
    </citation>
    <scope>NUCLEOTIDE SEQUENCE [LARGE SCALE GENOMIC DNA]</scope>
    <source>
        <strain evidence="2">CCUG 36916</strain>
    </source>
</reference>
<evidence type="ECO:0000313" key="2">
    <source>
        <dbReference type="Proteomes" id="UP001596237"/>
    </source>
</evidence>
<sequence>MPIIRRIPLEQVHADLEALHYYTDHALYGPRFYKKPEHLRSSYIGMIEHEDTNVHVHLLWKMPEGQADELADLVALGWKKITSGYGSVAVARLHDAEGWASYCCKDLGRNRLDEEPLLFVSSKPARPAKPVP</sequence>
<gene>
    <name evidence="1" type="ORF">ACFQDP_11340</name>
</gene>
<organism evidence="1 2">
    <name type="scientific">Methylorubrum zatmanii</name>
    <dbReference type="NCBI Taxonomy" id="29429"/>
    <lineage>
        <taxon>Bacteria</taxon>
        <taxon>Pseudomonadati</taxon>
        <taxon>Pseudomonadota</taxon>
        <taxon>Alphaproteobacteria</taxon>
        <taxon>Hyphomicrobiales</taxon>
        <taxon>Methylobacteriaceae</taxon>
        <taxon>Methylorubrum</taxon>
    </lineage>
</organism>
<name>A0ABW1WNT5_9HYPH</name>
<accession>A0ABW1WNT5</accession>
<protein>
    <submittedName>
        <fullName evidence="1">Uncharacterized protein</fullName>
    </submittedName>
</protein>
<proteinExistence type="predicted"/>
<comment type="caution">
    <text evidence="1">The sequence shown here is derived from an EMBL/GenBank/DDBJ whole genome shotgun (WGS) entry which is preliminary data.</text>
</comment>